<protein>
    <submittedName>
        <fullName evidence="1">Uncharacterized protein</fullName>
    </submittedName>
</protein>
<reference evidence="2" key="1">
    <citation type="journal article" date="2011" name="PLoS Genet.">
        <title>Genomic analysis of the necrotrophic fungal pathogens Sclerotinia sclerotiorum and Botrytis cinerea.</title>
        <authorList>
            <person name="Amselem J."/>
            <person name="Cuomo C.A."/>
            <person name="van Kan J.A."/>
            <person name="Viaud M."/>
            <person name="Benito E.P."/>
            <person name="Couloux A."/>
            <person name="Coutinho P.M."/>
            <person name="de Vries R.P."/>
            <person name="Dyer P.S."/>
            <person name="Fillinger S."/>
            <person name="Fournier E."/>
            <person name="Gout L."/>
            <person name="Hahn M."/>
            <person name="Kohn L."/>
            <person name="Lapalu N."/>
            <person name="Plummer K.M."/>
            <person name="Pradier J.M."/>
            <person name="Quevillon E."/>
            <person name="Sharon A."/>
            <person name="Simon A."/>
            <person name="ten Have A."/>
            <person name="Tudzynski B."/>
            <person name="Tudzynski P."/>
            <person name="Wincker P."/>
            <person name="Andrew M."/>
            <person name="Anthouard V."/>
            <person name="Beever R.E."/>
            <person name="Beffa R."/>
            <person name="Benoit I."/>
            <person name="Bouzid O."/>
            <person name="Brault B."/>
            <person name="Chen Z."/>
            <person name="Choquer M."/>
            <person name="Collemare J."/>
            <person name="Cotton P."/>
            <person name="Danchin E.G."/>
            <person name="Da Silva C."/>
            <person name="Gautier A."/>
            <person name="Giraud C."/>
            <person name="Giraud T."/>
            <person name="Gonzalez C."/>
            <person name="Grossetete S."/>
            <person name="Guldener U."/>
            <person name="Henrissat B."/>
            <person name="Howlett B.J."/>
            <person name="Kodira C."/>
            <person name="Kretschmer M."/>
            <person name="Lappartient A."/>
            <person name="Leroch M."/>
            <person name="Levis C."/>
            <person name="Mauceli E."/>
            <person name="Neuveglise C."/>
            <person name="Oeser B."/>
            <person name="Pearson M."/>
            <person name="Poulain J."/>
            <person name="Poussereau N."/>
            <person name="Quesneville H."/>
            <person name="Rascle C."/>
            <person name="Schumacher J."/>
            <person name="Segurens B."/>
            <person name="Sexton A."/>
            <person name="Silva E."/>
            <person name="Sirven C."/>
            <person name="Soanes D.M."/>
            <person name="Talbot N.J."/>
            <person name="Templeton M."/>
            <person name="Yandava C."/>
            <person name="Yarden O."/>
            <person name="Zeng Q."/>
            <person name="Rollins J.A."/>
            <person name="Lebrun M.H."/>
            <person name="Dickman M."/>
        </authorList>
    </citation>
    <scope>NUCLEOTIDE SEQUENCE [LARGE SCALE GENOMIC DNA]</scope>
    <source>
        <strain evidence="2">ATCC 18683 / 1980 / Ss-1</strain>
    </source>
</reference>
<dbReference type="EMBL" id="CH476632">
    <property type="protein sequence ID" value="EDN92905.1"/>
    <property type="molecule type" value="Genomic_DNA"/>
</dbReference>
<gene>
    <name evidence="1" type="ORF">SS1G_08770</name>
</gene>
<dbReference type="InParanoid" id="A7ETW3"/>
<sequence>MIDPLNGPIVSSKFNLLRSGGQKLSWLDYLELFNALLVASNIRIQVKQSCWRINNKRSSCDKFNGLWHTTQDVKRTT</sequence>
<evidence type="ECO:0000313" key="1">
    <source>
        <dbReference type="EMBL" id="EDN92905.1"/>
    </source>
</evidence>
<dbReference type="Proteomes" id="UP000001312">
    <property type="component" value="Unassembled WGS sequence"/>
</dbReference>
<dbReference type="GeneID" id="5486051"/>
<name>A7ETW3_SCLS1</name>
<keyword evidence="2" id="KW-1185">Reference proteome</keyword>
<dbReference type="KEGG" id="ssl:SS1G_08770"/>
<organism evidence="1 2">
    <name type="scientific">Sclerotinia sclerotiorum (strain ATCC 18683 / 1980 / Ss-1)</name>
    <name type="common">White mold</name>
    <name type="synonym">Whetzelinia sclerotiorum</name>
    <dbReference type="NCBI Taxonomy" id="665079"/>
    <lineage>
        <taxon>Eukaryota</taxon>
        <taxon>Fungi</taxon>
        <taxon>Dikarya</taxon>
        <taxon>Ascomycota</taxon>
        <taxon>Pezizomycotina</taxon>
        <taxon>Leotiomycetes</taxon>
        <taxon>Helotiales</taxon>
        <taxon>Sclerotiniaceae</taxon>
        <taxon>Sclerotinia</taxon>
    </lineage>
</organism>
<evidence type="ECO:0000313" key="2">
    <source>
        <dbReference type="Proteomes" id="UP000001312"/>
    </source>
</evidence>
<proteinExistence type="predicted"/>
<dbReference type="AlphaFoldDB" id="A7ETW3"/>
<accession>A7ETW3</accession>
<dbReference type="RefSeq" id="XP_001590006.1">
    <property type="nucleotide sequence ID" value="XM_001589956.1"/>
</dbReference>